<evidence type="ECO:0000256" key="2">
    <source>
        <dbReference type="ARBA" id="ARBA00022475"/>
    </source>
</evidence>
<feature type="transmembrane region" description="Helical" evidence="11">
    <location>
        <begin position="126"/>
        <end position="144"/>
    </location>
</feature>
<dbReference type="GO" id="GO:0071555">
    <property type="term" value="P:cell wall organization"/>
    <property type="evidence" value="ECO:0007669"/>
    <property type="project" value="UniProtKB-KW"/>
</dbReference>
<dbReference type="GO" id="GO:0008360">
    <property type="term" value="P:regulation of cell shape"/>
    <property type="evidence" value="ECO:0007669"/>
    <property type="project" value="UniProtKB-KW"/>
</dbReference>
<reference evidence="12 13" key="1">
    <citation type="submission" date="2016-11" db="EMBL/GenBank/DDBJ databases">
        <title>Mixed transmission modes and dynamic genome evolution in an obligate animal-bacterial symbiosis.</title>
        <authorList>
            <person name="Russell S.L."/>
            <person name="Corbett-Detig R.B."/>
            <person name="Cavanaugh C.M."/>
        </authorList>
    </citation>
    <scope>NUCLEOTIDE SEQUENCE [LARGE SCALE GENOMIC DNA]</scope>
    <source>
        <strain evidence="12">Se-Cadez</strain>
    </source>
</reference>
<feature type="transmembrane region" description="Helical" evidence="11">
    <location>
        <begin position="85"/>
        <end position="106"/>
    </location>
</feature>
<dbReference type="OrthoDB" id="9768187at2"/>
<comment type="subcellular location">
    <subcellularLocation>
        <location evidence="11">Cell inner membrane</location>
        <topology evidence="11">Multi-pass membrane protein</topology>
    </subcellularLocation>
    <subcellularLocation>
        <location evidence="1">Membrane</location>
        <topology evidence="1">Multi-pass membrane protein</topology>
    </subcellularLocation>
</comment>
<protein>
    <recommendedName>
        <fullName evidence="11">Peptidoglycan glycosyltransferase MrdB</fullName>
        <shortName evidence="11">PGT</shortName>
        <ecNumber evidence="11">2.4.99.28</ecNumber>
    </recommendedName>
    <alternativeName>
        <fullName evidence="11">Cell elongation protein RodA</fullName>
    </alternativeName>
    <alternativeName>
        <fullName evidence="11">Cell wall polymerase</fullName>
    </alternativeName>
    <alternativeName>
        <fullName evidence="11">Peptidoglycan polymerase</fullName>
        <shortName evidence="11">PG polymerase</shortName>
    </alternativeName>
</protein>
<accession>A0A1T2KY85</accession>
<feature type="transmembrane region" description="Helical" evidence="11">
    <location>
        <begin position="150"/>
        <end position="166"/>
    </location>
</feature>
<dbReference type="PANTHER" id="PTHR30474:SF1">
    <property type="entry name" value="PEPTIDOGLYCAN GLYCOSYLTRANSFERASE MRDB"/>
    <property type="match status" value="1"/>
</dbReference>
<proteinExistence type="inferred from homology"/>
<dbReference type="GO" id="GO:0015648">
    <property type="term" value="F:lipid-linked peptidoglycan transporter activity"/>
    <property type="evidence" value="ECO:0007669"/>
    <property type="project" value="TreeGrafter"/>
</dbReference>
<evidence type="ECO:0000256" key="9">
    <source>
        <dbReference type="ARBA" id="ARBA00023136"/>
    </source>
</evidence>
<keyword evidence="2 11" id="KW-1003">Cell membrane</keyword>
<dbReference type="GO" id="GO:0005886">
    <property type="term" value="C:plasma membrane"/>
    <property type="evidence" value="ECO:0007669"/>
    <property type="project" value="UniProtKB-SubCell"/>
</dbReference>
<dbReference type="PROSITE" id="PS00428">
    <property type="entry name" value="FTSW_RODA_SPOVE"/>
    <property type="match status" value="1"/>
</dbReference>
<evidence type="ECO:0000256" key="7">
    <source>
        <dbReference type="ARBA" id="ARBA00022984"/>
    </source>
</evidence>
<keyword evidence="13" id="KW-1185">Reference proteome</keyword>
<comment type="function">
    <text evidence="11">Peptidoglycan polymerase that is essential for cell wall elongation.</text>
</comment>
<feature type="transmembrane region" description="Helical" evidence="11">
    <location>
        <begin position="61"/>
        <end position="79"/>
    </location>
</feature>
<evidence type="ECO:0000256" key="3">
    <source>
        <dbReference type="ARBA" id="ARBA00022676"/>
    </source>
</evidence>
<comment type="caution">
    <text evidence="12">The sequence shown here is derived from an EMBL/GenBank/DDBJ whole genome shotgun (WGS) entry which is preliminary data.</text>
</comment>
<dbReference type="InterPro" id="IPR001182">
    <property type="entry name" value="FtsW/RodA"/>
</dbReference>
<dbReference type="InterPro" id="IPR018365">
    <property type="entry name" value="Cell_cycle_FtsW-rel_CS"/>
</dbReference>
<keyword evidence="4 11" id="KW-0808">Transferase</keyword>
<dbReference type="Pfam" id="PF01098">
    <property type="entry name" value="FTSW_RODA_SPOVE"/>
    <property type="match status" value="1"/>
</dbReference>
<evidence type="ECO:0000256" key="6">
    <source>
        <dbReference type="ARBA" id="ARBA00022960"/>
    </source>
</evidence>
<name>A0A1T2KY85_9GAMM</name>
<keyword evidence="3 11" id="KW-0328">Glycosyltransferase</keyword>
<evidence type="ECO:0000256" key="10">
    <source>
        <dbReference type="ARBA" id="ARBA00023316"/>
    </source>
</evidence>
<keyword evidence="8 11" id="KW-1133">Transmembrane helix</keyword>
<evidence type="ECO:0000256" key="1">
    <source>
        <dbReference type="ARBA" id="ARBA00004141"/>
    </source>
</evidence>
<sequence>MNRAFQPSGLRESNPTKAEGLLADLHLDLPLLTGLVLLCGLGVIVLYSASGQDMAQVQRQAIRLALAFGVMVVMAQIPTSVLRRWSPWLFGIGILLLIAVLAVGQVGKGAQRWLDLGFFRFQPSELLKLAVPMMIAWFLAEKSLPPKWKRLATAGFLILVPVLLIAKQPDLGTSLLVASAGIFVLFLAGLSWRFIGGMILTAIPAAWALWQWGMHEYQRNRVLTFLDPERDPLGTGYHIIQSKIAIGSGGLYGKGWLNGTQSHLEFLPERTTDFIFAVIAEEFGFTGIATLLLLYIFIILRGLYIASQAQDTYSRLLGGALTLVFFVYLFVNTGMVSGILPVVGVPLPLISYGGTSLVTIMAGFGILMSIHTHRKLLPT</sequence>
<dbReference type="HAMAP" id="MF_02079">
    <property type="entry name" value="PGT_RodA"/>
    <property type="match status" value="1"/>
</dbReference>
<comment type="pathway">
    <text evidence="11">Cell wall biogenesis; peptidoglycan biosynthesis.</text>
</comment>
<dbReference type="RefSeq" id="WP_078485589.1">
    <property type="nucleotide sequence ID" value="NZ_MPRJ01000002.1"/>
</dbReference>
<feature type="transmembrane region" description="Helical" evidence="11">
    <location>
        <begin position="173"/>
        <end position="195"/>
    </location>
</feature>
<dbReference type="Proteomes" id="UP000190896">
    <property type="component" value="Unassembled WGS sequence"/>
</dbReference>
<dbReference type="GO" id="GO:0009252">
    <property type="term" value="P:peptidoglycan biosynthetic process"/>
    <property type="evidence" value="ECO:0007669"/>
    <property type="project" value="UniProtKB-UniRule"/>
</dbReference>
<comment type="similarity">
    <text evidence="11">Belongs to the SEDS family. MrdB/RodA subfamily.</text>
</comment>
<gene>
    <name evidence="11" type="primary">mrdB</name>
    <name evidence="11" type="synonym">rodA</name>
    <name evidence="12" type="ORF">BOW51_00560</name>
</gene>
<feature type="transmembrane region" description="Helical" evidence="11">
    <location>
        <begin position="349"/>
        <end position="370"/>
    </location>
</feature>
<dbReference type="PANTHER" id="PTHR30474">
    <property type="entry name" value="CELL CYCLE PROTEIN"/>
    <property type="match status" value="1"/>
</dbReference>
<dbReference type="GO" id="GO:0008955">
    <property type="term" value="F:peptidoglycan glycosyltransferase activity"/>
    <property type="evidence" value="ECO:0007669"/>
    <property type="project" value="UniProtKB-UniRule"/>
</dbReference>
<organism evidence="12 13">
    <name type="scientific">Solemya velesiana gill symbiont</name>
    <dbReference type="NCBI Taxonomy" id="1918948"/>
    <lineage>
        <taxon>Bacteria</taxon>
        <taxon>Pseudomonadati</taxon>
        <taxon>Pseudomonadota</taxon>
        <taxon>Gammaproteobacteria</taxon>
        <taxon>sulfur-oxidizing symbionts</taxon>
    </lineage>
</organism>
<keyword evidence="6 11" id="KW-0133">Cell shape</keyword>
<feature type="transmembrane region" description="Helical" evidence="11">
    <location>
        <begin position="29"/>
        <end position="49"/>
    </location>
</feature>
<evidence type="ECO:0000256" key="5">
    <source>
        <dbReference type="ARBA" id="ARBA00022692"/>
    </source>
</evidence>
<evidence type="ECO:0000313" key="13">
    <source>
        <dbReference type="Proteomes" id="UP000190896"/>
    </source>
</evidence>
<comment type="catalytic activity">
    <reaction evidence="11">
        <text>[GlcNAc-(1-&gt;4)-Mur2Ac(oyl-L-Ala-gamma-D-Glu-L-Lys-D-Ala-D-Ala)](n)-di-trans,octa-cis-undecaprenyl diphosphate + beta-D-GlcNAc-(1-&gt;4)-Mur2Ac(oyl-L-Ala-gamma-D-Glu-L-Lys-D-Ala-D-Ala)-di-trans,octa-cis-undecaprenyl diphosphate = [GlcNAc-(1-&gt;4)-Mur2Ac(oyl-L-Ala-gamma-D-Glu-L-Lys-D-Ala-D-Ala)](n+1)-di-trans,octa-cis-undecaprenyl diphosphate + di-trans,octa-cis-undecaprenyl diphosphate + H(+)</text>
        <dbReference type="Rhea" id="RHEA:23708"/>
        <dbReference type="Rhea" id="RHEA-COMP:9602"/>
        <dbReference type="Rhea" id="RHEA-COMP:9603"/>
        <dbReference type="ChEBI" id="CHEBI:15378"/>
        <dbReference type="ChEBI" id="CHEBI:58405"/>
        <dbReference type="ChEBI" id="CHEBI:60033"/>
        <dbReference type="ChEBI" id="CHEBI:78435"/>
        <dbReference type="EC" id="2.4.99.28"/>
    </reaction>
</comment>
<feature type="transmembrane region" description="Helical" evidence="11">
    <location>
        <begin position="316"/>
        <end position="343"/>
    </location>
</feature>
<dbReference type="UniPathway" id="UPA00219"/>
<evidence type="ECO:0000256" key="8">
    <source>
        <dbReference type="ARBA" id="ARBA00022989"/>
    </source>
</evidence>
<evidence type="ECO:0000313" key="12">
    <source>
        <dbReference type="EMBL" id="OOZ37792.1"/>
    </source>
</evidence>
<dbReference type="AlphaFoldDB" id="A0A1T2KY85"/>
<evidence type="ECO:0000256" key="11">
    <source>
        <dbReference type="HAMAP-Rule" id="MF_02079"/>
    </source>
</evidence>
<dbReference type="NCBIfam" id="TIGR02210">
    <property type="entry name" value="rodA_shape"/>
    <property type="match status" value="1"/>
</dbReference>
<dbReference type="InterPro" id="IPR011923">
    <property type="entry name" value="RodA/MrdB"/>
</dbReference>
<keyword evidence="11" id="KW-0997">Cell inner membrane</keyword>
<keyword evidence="10 11" id="KW-0961">Cell wall biogenesis/degradation</keyword>
<feature type="transmembrane region" description="Helical" evidence="11">
    <location>
        <begin position="283"/>
        <end position="304"/>
    </location>
</feature>
<dbReference type="GO" id="GO:0032153">
    <property type="term" value="C:cell division site"/>
    <property type="evidence" value="ECO:0007669"/>
    <property type="project" value="TreeGrafter"/>
</dbReference>
<keyword evidence="9 11" id="KW-0472">Membrane</keyword>
<evidence type="ECO:0000256" key="4">
    <source>
        <dbReference type="ARBA" id="ARBA00022679"/>
    </source>
</evidence>
<dbReference type="GO" id="GO:0051301">
    <property type="term" value="P:cell division"/>
    <property type="evidence" value="ECO:0007669"/>
    <property type="project" value="InterPro"/>
</dbReference>
<dbReference type="EMBL" id="MPRJ01000002">
    <property type="protein sequence ID" value="OOZ37792.1"/>
    <property type="molecule type" value="Genomic_DNA"/>
</dbReference>
<keyword evidence="5 11" id="KW-0812">Transmembrane</keyword>
<dbReference type="EC" id="2.4.99.28" evidence="11"/>
<keyword evidence="7 11" id="KW-0573">Peptidoglycan synthesis</keyword>